<dbReference type="OrthoDB" id="2444833at2759"/>
<evidence type="ECO:0000313" key="1">
    <source>
        <dbReference type="EMBL" id="KAF0405442.1"/>
    </source>
</evidence>
<accession>A0A8H3X3I5</accession>
<dbReference type="Proteomes" id="UP000439903">
    <property type="component" value="Unassembled WGS sequence"/>
</dbReference>
<organism evidence="1 2">
    <name type="scientific">Gigaspora margarita</name>
    <dbReference type="NCBI Taxonomy" id="4874"/>
    <lineage>
        <taxon>Eukaryota</taxon>
        <taxon>Fungi</taxon>
        <taxon>Fungi incertae sedis</taxon>
        <taxon>Mucoromycota</taxon>
        <taxon>Glomeromycotina</taxon>
        <taxon>Glomeromycetes</taxon>
        <taxon>Diversisporales</taxon>
        <taxon>Gigasporaceae</taxon>
        <taxon>Gigaspora</taxon>
    </lineage>
</organism>
<proteinExistence type="predicted"/>
<dbReference type="EMBL" id="WTPW01001951">
    <property type="protein sequence ID" value="KAF0405442.1"/>
    <property type="molecule type" value="Genomic_DNA"/>
</dbReference>
<gene>
    <name evidence="1" type="ORF">F8M41_008958</name>
</gene>
<protein>
    <submittedName>
        <fullName evidence="1">Gephyrin: PROVISIONAL</fullName>
    </submittedName>
</protein>
<name>A0A8H3X3I5_GIGMA</name>
<evidence type="ECO:0000313" key="2">
    <source>
        <dbReference type="Proteomes" id="UP000439903"/>
    </source>
</evidence>
<sequence>MKLLTPHNDISQNELEHLYSSQKSICDDVKLRQLIKRDSLRARKNVGPWKIVHDFSKHVLCSFCFSIDGKYDLNCDRAPILSLVVEDNAGYGTSIAFGLSNKENNYTIRLAIEAV</sequence>
<comment type="caution">
    <text evidence="1">The sequence shown here is derived from an EMBL/GenBank/DDBJ whole genome shotgun (WGS) entry which is preliminary data.</text>
</comment>
<reference evidence="1 2" key="1">
    <citation type="journal article" date="2019" name="Environ. Microbiol.">
        <title>At the nexus of three kingdoms: the genome of the mycorrhizal fungus Gigaspora margarita provides insights into plant, endobacterial and fungal interactions.</title>
        <authorList>
            <person name="Venice F."/>
            <person name="Ghignone S."/>
            <person name="Salvioli di Fossalunga A."/>
            <person name="Amselem J."/>
            <person name="Novero M."/>
            <person name="Xianan X."/>
            <person name="Sedzielewska Toro K."/>
            <person name="Morin E."/>
            <person name="Lipzen A."/>
            <person name="Grigoriev I.V."/>
            <person name="Henrissat B."/>
            <person name="Martin F.M."/>
            <person name="Bonfante P."/>
        </authorList>
    </citation>
    <scope>NUCLEOTIDE SEQUENCE [LARGE SCALE GENOMIC DNA]</scope>
    <source>
        <strain evidence="1 2">BEG34</strain>
    </source>
</reference>
<keyword evidence="2" id="KW-1185">Reference proteome</keyword>
<dbReference type="AlphaFoldDB" id="A0A8H3X3I5"/>